<dbReference type="EMBL" id="CP046457">
    <property type="protein sequence ID" value="QGU00212.1"/>
    <property type="molecule type" value="Genomic_DNA"/>
</dbReference>
<protein>
    <submittedName>
        <fullName evidence="1">Uncharacterized protein</fullName>
    </submittedName>
</protein>
<organism evidence="1 2">
    <name type="scientific">Candidatus Syntrophocurvum alkaliphilum</name>
    <dbReference type="NCBI Taxonomy" id="2293317"/>
    <lineage>
        <taxon>Bacteria</taxon>
        <taxon>Bacillati</taxon>
        <taxon>Bacillota</taxon>
        <taxon>Clostridia</taxon>
        <taxon>Eubacteriales</taxon>
        <taxon>Syntrophomonadaceae</taxon>
        <taxon>Candidatus Syntrophocurvum</taxon>
    </lineage>
</organism>
<gene>
    <name evidence="1" type="ORF">SYNTR_1618</name>
</gene>
<dbReference type="KEGG" id="salq:SYNTR_1618"/>
<evidence type="ECO:0000313" key="1">
    <source>
        <dbReference type="EMBL" id="QGU00212.1"/>
    </source>
</evidence>
<keyword evidence="2" id="KW-1185">Reference proteome</keyword>
<name>A0A6I6DMA6_9FIRM</name>
<dbReference type="AlphaFoldDB" id="A0A6I6DMA6"/>
<evidence type="ECO:0000313" key="2">
    <source>
        <dbReference type="Proteomes" id="UP000426444"/>
    </source>
</evidence>
<dbReference type="RefSeq" id="WP_156204023.1">
    <property type="nucleotide sequence ID" value="NZ_CP046457.1"/>
</dbReference>
<accession>A0A6I6DMA6</accession>
<proteinExistence type="predicted"/>
<reference evidence="2" key="1">
    <citation type="journal article" date="2019" name="Microbiology">
        <title>Complete Genome Sequence of an Uncultured Bacterium of the Candidate Phylum Bipolaricaulota.</title>
        <authorList>
            <person name="Kadnikov V.V."/>
            <person name="Mardanov A.V."/>
            <person name="Beletsky A.V."/>
            <person name="Frank Y.A."/>
            <person name="Karnachuk O.V."/>
            <person name="Ravin N.V."/>
        </authorList>
    </citation>
    <scope>NUCLEOTIDE SEQUENCE [LARGE SCALE GENOMIC DNA]</scope>
</reference>
<dbReference type="OrthoDB" id="2083042at2"/>
<dbReference type="Proteomes" id="UP000426444">
    <property type="component" value="Chromosome"/>
</dbReference>
<sequence length="92" mass="10720">MGDVKSYETPIMALDEFTIGLLEKDRIPGLLIRSDHNGYYNIGVQINDKEVVVVDTTMEDEAIRKIQYWAERVDLIKEQYSREPKLEPYKGQ</sequence>